<reference evidence="2 3" key="1">
    <citation type="submission" date="2016-11" db="EMBL/GenBank/DDBJ databases">
        <authorList>
            <person name="Jaros S."/>
            <person name="Januszkiewicz K."/>
            <person name="Wedrychowicz H."/>
        </authorList>
    </citation>
    <scope>NUCLEOTIDE SEQUENCE [LARGE SCALE GENOMIC DNA]</scope>
    <source>
        <strain evidence="2 3">DSM 15970</strain>
    </source>
</reference>
<dbReference type="OrthoDB" id="1864076at2"/>
<dbReference type="InterPro" id="IPR008258">
    <property type="entry name" value="Transglycosylase_SLT_dom_1"/>
</dbReference>
<protein>
    <submittedName>
        <fullName evidence="2">Transglycosylase SLT domain-containing protein</fullName>
    </submittedName>
</protein>
<dbReference type="AlphaFoldDB" id="A0A1M6B783"/>
<evidence type="ECO:0000313" key="2">
    <source>
        <dbReference type="EMBL" id="SHI44517.1"/>
    </source>
</evidence>
<proteinExistence type="predicted"/>
<evidence type="ECO:0000259" key="1">
    <source>
        <dbReference type="Pfam" id="PF01464"/>
    </source>
</evidence>
<dbReference type="RefSeq" id="WP_073992572.1">
    <property type="nucleotide sequence ID" value="NZ_FQYT01000003.1"/>
</dbReference>
<sequence length="182" mass="20476">MICGMWLYNDKPVEAEPVKAMTEIQTEAVTIEIPTEAPTETSVSSSIISPIGEEFDQWLYQYCSDKEISPYLVLAIIEYESDYDALVIGDQGKSYGLMQIQIRFHADRMAKYGYTASDMLQPIPNVIVGVDYLLELISKGNGIEWALSAFNGGERYAWNNADSPTRYATEIIARAQELAFYD</sequence>
<gene>
    <name evidence="2" type="ORF">SAMN02745691_00277</name>
</gene>
<keyword evidence="3" id="KW-1185">Reference proteome</keyword>
<dbReference type="Gene3D" id="1.10.530.10">
    <property type="match status" value="1"/>
</dbReference>
<dbReference type="Proteomes" id="UP000184342">
    <property type="component" value="Unassembled WGS sequence"/>
</dbReference>
<dbReference type="STRING" id="1122934.SAMN02745691_00277"/>
<accession>A0A1M6B783</accession>
<dbReference type="Pfam" id="PF01464">
    <property type="entry name" value="SLT"/>
    <property type="match status" value="1"/>
</dbReference>
<dbReference type="SUPFAM" id="SSF53955">
    <property type="entry name" value="Lysozyme-like"/>
    <property type="match status" value="1"/>
</dbReference>
<organism evidence="2 3">
    <name type="scientific">Parasporobacterium paucivorans DSM 15970</name>
    <dbReference type="NCBI Taxonomy" id="1122934"/>
    <lineage>
        <taxon>Bacteria</taxon>
        <taxon>Bacillati</taxon>
        <taxon>Bacillota</taxon>
        <taxon>Clostridia</taxon>
        <taxon>Lachnospirales</taxon>
        <taxon>Lachnospiraceae</taxon>
        <taxon>Parasporobacterium</taxon>
    </lineage>
</organism>
<dbReference type="EMBL" id="FQYT01000003">
    <property type="protein sequence ID" value="SHI44517.1"/>
    <property type="molecule type" value="Genomic_DNA"/>
</dbReference>
<feature type="domain" description="Transglycosylase SLT" evidence="1">
    <location>
        <begin position="64"/>
        <end position="164"/>
    </location>
</feature>
<evidence type="ECO:0000313" key="3">
    <source>
        <dbReference type="Proteomes" id="UP000184342"/>
    </source>
</evidence>
<name>A0A1M6B783_9FIRM</name>
<dbReference type="InterPro" id="IPR023346">
    <property type="entry name" value="Lysozyme-like_dom_sf"/>
</dbReference>